<organism evidence="1 2">
    <name type="scientific">Strongyloides papillosus</name>
    <name type="common">Intestinal threadworm</name>
    <dbReference type="NCBI Taxonomy" id="174720"/>
    <lineage>
        <taxon>Eukaryota</taxon>
        <taxon>Metazoa</taxon>
        <taxon>Ecdysozoa</taxon>
        <taxon>Nematoda</taxon>
        <taxon>Chromadorea</taxon>
        <taxon>Rhabditida</taxon>
        <taxon>Tylenchina</taxon>
        <taxon>Panagrolaimomorpha</taxon>
        <taxon>Strongyloidoidea</taxon>
        <taxon>Strongyloididae</taxon>
        <taxon>Strongyloides</taxon>
    </lineage>
</organism>
<accession>A0A0N5BGP8</accession>
<reference evidence="2" key="1">
    <citation type="submission" date="2017-02" db="UniProtKB">
        <authorList>
            <consortium name="WormBaseParasite"/>
        </authorList>
    </citation>
    <scope>IDENTIFICATION</scope>
</reference>
<dbReference type="Gene3D" id="3.30.710.10">
    <property type="entry name" value="Potassium Channel Kv1.1, Chain A"/>
    <property type="match status" value="1"/>
</dbReference>
<dbReference type="Proteomes" id="UP000046392">
    <property type="component" value="Unplaced"/>
</dbReference>
<keyword evidence="1" id="KW-1185">Reference proteome</keyword>
<name>A0A0N5BGP8_STREA</name>
<dbReference type="AlphaFoldDB" id="A0A0N5BGP8"/>
<evidence type="ECO:0000313" key="2">
    <source>
        <dbReference type="WBParaSite" id="SPAL_0000514800.1"/>
    </source>
</evidence>
<sequence>MFFIPPVKLMYGGELFVIEKDILRADADSVLNNLERYAYRYPTYADYCLNCDPKLYRYILAYLNCKKYGIITARVLPSKIVRRVFSS</sequence>
<evidence type="ECO:0000313" key="1">
    <source>
        <dbReference type="Proteomes" id="UP000046392"/>
    </source>
</evidence>
<proteinExistence type="predicted"/>
<dbReference type="SUPFAM" id="SSF54695">
    <property type="entry name" value="POZ domain"/>
    <property type="match status" value="1"/>
</dbReference>
<dbReference type="WBParaSite" id="SPAL_0000514800.1">
    <property type="protein sequence ID" value="SPAL_0000514800.1"/>
    <property type="gene ID" value="SPAL_0000514800"/>
</dbReference>
<protein>
    <submittedName>
        <fullName evidence="2">DUF2156 domain-containing protein</fullName>
    </submittedName>
</protein>
<dbReference type="InterPro" id="IPR011333">
    <property type="entry name" value="SKP1/BTB/POZ_sf"/>
</dbReference>